<keyword evidence="8" id="KW-0547">Nucleotide-binding</keyword>
<gene>
    <name evidence="6" type="primary">ruvA</name>
    <name evidence="8" type="ORF">SAMN02746065_102209</name>
</gene>
<keyword evidence="1 6" id="KW-0963">Cytoplasm</keyword>
<comment type="caution">
    <text evidence="6">Lacks conserved residue(s) required for the propagation of feature annotation.</text>
</comment>
<dbReference type="InterPro" id="IPR010994">
    <property type="entry name" value="RuvA_2-like"/>
</dbReference>
<dbReference type="GO" id="GO:0048476">
    <property type="term" value="C:Holliday junction resolvase complex"/>
    <property type="evidence" value="ECO:0007669"/>
    <property type="project" value="UniProtKB-UniRule"/>
</dbReference>
<dbReference type="Pfam" id="PF01330">
    <property type="entry name" value="RuvA_N"/>
    <property type="match status" value="1"/>
</dbReference>
<evidence type="ECO:0000256" key="1">
    <source>
        <dbReference type="ARBA" id="ARBA00022490"/>
    </source>
</evidence>
<dbReference type="STRING" id="1121400.SAMN02746065_102209"/>
<proteinExistence type="inferred from homology"/>
<keyword evidence="8" id="KW-0347">Helicase</keyword>
<dbReference type="EMBL" id="FWXY01000002">
    <property type="protein sequence ID" value="SMC46407.1"/>
    <property type="molecule type" value="Genomic_DNA"/>
</dbReference>
<organism evidence="8 9">
    <name type="scientific">Desulfocicer vacuolatum DSM 3385</name>
    <dbReference type="NCBI Taxonomy" id="1121400"/>
    <lineage>
        <taxon>Bacteria</taxon>
        <taxon>Pseudomonadati</taxon>
        <taxon>Thermodesulfobacteriota</taxon>
        <taxon>Desulfobacteria</taxon>
        <taxon>Desulfobacterales</taxon>
        <taxon>Desulfobacteraceae</taxon>
        <taxon>Desulfocicer</taxon>
    </lineage>
</organism>
<sequence length="214" mass="23224">MIGYMEGRILRTAEEGILLLVGGVGYEIVLPLFVLENIKKHPPEETISLFIYHNQTERQPRPVLIGFESETEKAFFQLFISVDAIGPLKAVKAMDRPVSDIAFAIENRDEKMLATLKGIGKRTAQKIIAALHGKVSMFIAHPQGPGSGDAARVSPGEGEELSHEVAAQVVDVLVRQLGYAAPIARKMVALVIAEIPGISTAEELFDAVIRRAGS</sequence>
<accession>A0A1W1ZDF2</accession>
<dbReference type="GO" id="GO:0000400">
    <property type="term" value="F:four-way junction DNA binding"/>
    <property type="evidence" value="ECO:0007669"/>
    <property type="project" value="UniProtKB-UniRule"/>
</dbReference>
<evidence type="ECO:0000256" key="5">
    <source>
        <dbReference type="ARBA" id="ARBA00023204"/>
    </source>
</evidence>
<dbReference type="Gene3D" id="1.10.150.20">
    <property type="entry name" value="5' to 3' exonuclease, C-terminal subdomain"/>
    <property type="match status" value="1"/>
</dbReference>
<keyword evidence="9" id="KW-1185">Reference proteome</keyword>
<dbReference type="HAMAP" id="MF_00031">
    <property type="entry name" value="DNA_HJ_migration_RuvA"/>
    <property type="match status" value="1"/>
</dbReference>
<dbReference type="InterPro" id="IPR000085">
    <property type="entry name" value="RuvA"/>
</dbReference>
<evidence type="ECO:0000256" key="3">
    <source>
        <dbReference type="ARBA" id="ARBA00023125"/>
    </source>
</evidence>
<feature type="region of interest" description="Domain III" evidence="6">
    <location>
        <begin position="162"/>
        <end position="214"/>
    </location>
</feature>
<dbReference type="GO" id="GO:0005524">
    <property type="term" value="F:ATP binding"/>
    <property type="evidence" value="ECO:0007669"/>
    <property type="project" value="InterPro"/>
</dbReference>
<evidence type="ECO:0000256" key="6">
    <source>
        <dbReference type="HAMAP-Rule" id="MF_00031"/>
    </source>
</evidence>
<dbReference type="RefSeq" id="WP_084066872.1">
    <property type="nucleotide sequence ID" value="NZ_FWXY01000002.1"/>
</dbReference>
<evidence type="ECO:0000256" key="2">
    <source>
        <dbReference type="ARBA" id="ARBA00022763"/>
    </source>
</evidence>
<comment type="similarity">
    <text evidence="6">Belongs to the RuvA family.</text>
</comment>
<keyword evidence="5 6" id="KW-0234">DNA repair</keyword>
<keyword evidence="3 6" id="KW-0238">DNA-binding</keyword>
<comment type="subcellular location">
    <subcellularLocation>
        <location evidence="6">Cytoplasm</location>
    </subcellularLocation>
</comment>
<dbReference type="GO" id="GO:0005737">
    <property type="term" value="C:cytoplasm"/>
    <property type="evidence" value="ECO:0007669"/>
    <property type="project" value="UniProtKB-SubCell"/>
</dbReference>
<dbReference type="SUPFAM" id="SSF50249">
    <property type="entry name" value="Nucleic acid-binding proteins"/>
    <property type="match status" value="1"/>
</dbReference>
<keyword evidence="4 6" id="KW-0233">DNA recombination</keyword>
<comment type="function">
    <text evidence="6">The RuvA-RuvB-RuvC complex processes Holliday junction (HJ) DNA during genetic recombination and DNA repair, while the RuvA-RuvB complex plays an important role in the rescue of blocked DNA replication forks via replication fork reversal (RFR). RuvA specifically binds to HJ cruciform DNA, conferring on it an open structure. The RuvB hexamer acts as an ATP-dependent pump, pulling dsDNA into and through the RuvAB complex. HJ branch migration allows RuvC to scan DNA until it finds its consensus sequence, where it cleaves and resolves the cruciform DNA.</text>
</comment>
<dbReference type="Gene3D" id="2.40.50.140">
    <property type="entry name" value="Nucleic acid-binding proteins"/>
    <property type="match status" value="1"/>
</dbReference>
<keyword evidence="8" id="KW-0378">Hydrolase</keyword>
<dbReference type="GO" id="GO:0009378">
    <property type="term" value="F:four-way junction helicase activity"/>
    <property type="evidence" value="ECO:0007669"/>
    <property type="project" value="InterPro"/>
</dbReference>
<evidence type="ECO:0000256" key="4">
    <source>
        <dbReference type="ARBA" id="ARBA00023172"/>
    </source>
</evidence>
<evidence type="ECO:0000313" key="8">
    <source>
        <dbReference type="EMBL" id="SMC46407.1"/>
    </source>
</evidence>
<dbReference type="SUPFAM" id="SSF47781">
    <property type="entry name" value="RuvA domain 2-like"/>
    <property type="match status" value="1"/>
</dbReference>
<evidence type="ECO:0000313" key="9">
    <source>
        <dbReference type="Proteomes" id="UP000192418"/>
    </source>
</evidence>
<dbReference type="InterPro" id="IPR012340">
    <property type="entry name" value="NA-bd_OB-fold"/>
</dbReference>
<name>A0A1W1ZDF2_9BACT</name>
<dbReference type="GO" id="GO:0006310">
    <property type="term" value="P:DNA recombination"/>
    <property type="evidence" value="ECO:0007669"/>
    <property type="project" value="UniProtKB-UniRule"/>
</dbReference>
<dbReference type="AlphaFoldDB" id="A0A1W1ZDF2"/>
<dbReference type="OrthoDB" id="5293449at2"/>
<dbReference type="InterPro" id="IPR013849">
    <property type="entry name" value="DNA_helicase_Holl-junc_RuvA_I"/>
</dbReference>
<evidence type="ECO:0000259" key="7">
    <source>
        <dbReference type="Pfam" id="PF01330"/>
    </source>
</evidence>
<keyword evidence="2 6" id="KW-0227">DNA damage</keyword>
<feature type="domain" description="DNA helicase Holliday junction RuvA type" evidence="7">
    <location>
        <begin position="1"/>
        <end position="58"/>
    </location>
</feature>
<dbReference type="Pfam" id="PF14520">
    <property type="entry name" value="HHH_5"/>
    <property type="match status" value="1"/>
</dbReference>
<reference evidence="8 9" key="1">
    <citation type="submission" date="2017-04" db="EMBL/GenBank/DDBJ databases">
        <authorList>
            <person name="Afonso C.L."/>
            <person name="Miller P.J."/>
            <person name="Scott M.A."/>
            <person name="Spackman E."/>
            <person name="Goraichik I."/>
            <person name="Dimitrov K.M."/>
            <person name="Suarez D.L."/>
            <person name="Swayne D.E."/>
        </authorList>
    </citation>
    <scope>NUCLEOTIDE SEQUENCE [LARGE SCALE GENOMIC DNA]</scope>
    <source>
        <strain evidence="8 9">DSM 3385</strain>
    </source>
</reference>
<comment type="subunit">
    <text evidence="6">Homotetramer. Forms an RuvA(8)-RuvB(12)-Holliday junction (HJ) complex. HJ DNA is sandwiched between 2 RuvA tetramers; dsDNA enters through RuvA and exits via RuvB. An RuvB hexamer assembles on each DNA strand where it exits the tetramer. Each RuvB hexamer is contacted by two RuvA subunits (via domain III) on 2 adjacent RuvB subunits; this complex drives branch migration. In the full resolvosome a probable DNA-RuvA(4)-RuvB(12)-RuvC(2) complex forms which resolves the HJ.</text>
</comment>
<dbReference type="GO" id="GO:0006281">
    <property type="term" value="P:DNA repair"/>
    <property type="evidence" value="ECO:0007669"/>
    <property type="project" value="UniProtKB-UniRule"/>
</dbReference>
<dbReference type="NCBIfam" id="TIGR00084">
    <property type="entry name" value="ruvA"/>
    <property type="match status" value="1"/>
</dbReference>
<protein>
    <recommendedName>
        <fullName evidence="6">Holliday junction branch migration complex subunit RuvA</fullName>
    </recommendedName>
</protein>
<keyword evidence="8" id="KW-0067">ATP-binding</keyword>
<comment type="domain">
    <text evidence="6">Has three domains with a flexible linker between the domains II and III and assumes an 'L' shape. Domain III is highly mobile and contacts RuvB.</text>
</comment>
<dbReference type="Proteomes" id="UP000192418">
    <property type="component" value="Unassembled WGS sequence"/>
</dbReference>